<dbReference type="InterPro" id="IPR017900">
    <property type="entry name" value="4Fe4S_Fe_S_CS"/>
</dbReference>
<sequence>MSLVHEKDYGTPKSKAEKLVTLTIDGQEVTVPEGTSIMRAAAEVEVQVPKLCATDMLDAFGSCRVCVVEVEGRGGTPASCTTPVAEGMVVRTESDRLSRIRKGVMELYASDHPGNWDERKGGGDCDLHDVAEKVGLEKVRYDASERNHFDAELDESNPYFTFDSSKCIVCSRCVRACNEVQGTFALSVEGRGFDSRIRAGTPVDDFLTSECVSCGACVQACPTEALQEKTVKAKGLPTSSKVTTCAYCGVGCSFKAEMQGEEVIRMVPYKDGKANRGHSCVKGRFATEYAKHEERVLEPMIRETYNDPWRVVSWNEALGFAAGKIKDIQAKYGRGAVGGISSSRCTNEEVYLVQKMVRAGFGNNNIDTCARVCHSPTGYGLATTFGTSAGTQDFDSVEDTDTILVIGANPTDAHPVFASRMKKRIREGARLIVIDPRRIDLVKSAHIKADVHLPTRPGTNVAILTALAHVIVTEGLVNEDFVRERCEIDEFEDWREFVSSPDRSPEAVEIVTGVPADLVRRAARLYARPGNSAIYYGLGVTEHSQGSTSVMAIANLAMATGNIGRKGVGVNPLRGQNNVQGSCDMGSFPHEMPGYRHISNDDVRKVYEDLWNVKIDREPGLRIPNMFDAAVEGSFKGLYVQGEDILQSDPDTKHVSAGLAALELLIVQDLFLNETANYANVFLPGSTFLEKDGTFTNAERRINRVRKVMEPKNGYADWEVTQLLARAIGMDMNYAHPSEIMAEIAATTPSFANVSYELLDREGSVQWPCNEAHPVGSPVMHVDGFMRGRGKFIRTEYVATDEKVGPRFPLLLTTGRILSQYNVGAQTRRTANITWHQEDVLEMHPHDAEERGVRDGDYVKLQSRVGDTSLRASITDRIAPGVVHTTFHHPSTQINVITTDFSDWATNCPEYKVTAVQVSPSNGPTEWQEDYREFSEKSREVRPLEAAE</sequence>
<dbReference type="SUPFAM" id="SSF50692">
    <property type="entry name" value="ADC-like"/>
    <property type="match status" value="1"/>
</dbReference>
<dbReference type="GO" id="GO:0022904">
    <property type="term" value="P:respiratory electron transport chain"/>
    <property type="evidence" value="ECO:0007669"/>
    <property type="project" value="TreeGrafter"/>
</dbReference>
<evidence type="ECO:0000313" key="14">
    <source>
        <dbReference type="EMBL" id="RFC63694.1"/>
    </source>
</evidence>
<dbReference type="Pfam" id="PF12838">
    <property type="entry name" value="Fer4_7"/>
    <property type="match status" value="1"/>
</dbReference>
<dbReference type="InterPro" id="IPR019574">
    <property type="entry name" value="NADH_UbQ_OxRdtase_Gsu_4Fe4S-bd"/>
</dbReference>
<keyword evidence="4" id="KW-0001">2Fe-2S</keyword>
<dbReference type="Pfam" id="PF00384">
    <property type="entry name" value="Molybdopterin"/>
    <property type="match status" value="1"/>
</dbReference>
<dbReference type="GO" id="GO:0043546">
    <property type="term" value="F:molybdopterin cofactor binding"/>
    <property type="evidence" value="ECO:0007669"/>
    <property type="project" value="InterPro"/>
</dbReference>
<keyword evidence="15" id="KW-1185">Reference proteome</keyword>
<dbReference type="PANTHER" id="PTHR43105:SF14">
    <property type="entry name" value="FORMATE DEHYDROGENASE H"/>
    <property type="match status" value="1"/>
</dbReference>
<dbReference type="PROSITE" id="PS51669">
    <property type="entry name" value="4FE4S_MOW_BIS_MGD"/>
    <property type="match status" value="1"/>
</dbReference>
<dbReference type="Gene3D" id="3.10.20.740">
    <property type="match status" value="1"/>
</dbReference>
<feature type="domain" description="4Fe-4S ferredoxin-type" evidence="12">
    <location>
        <begin position="158"/>
        <end position="189"/>
    </location>
</feature>
<feature type="domain" description="4Fe-4S ferredoxin-type" evidence="12">
    <location>
        <begin position="200"/>
        <end position="231"/>
    </location>
</feature>
<proteinExistence type="inferred from homology"/>
<evidence type="ECO:0000259" key="12">
    <source>
        <dbReference type="PROSITE" id="PS51379"/>
    </source>
</evidence>
<evidence type="ECO:0000256" key="9">
    <source>
        <dbReference type="ARBA" id="ARBA00023014"/>
    </source>
</evidence>
<dbReference type="PROSITE" id="PS51085">
    <property type="entry name" value="2FE2S_FER_2"/>
    <property type="match status" value="1"/>
</dbReference>
<evidence type="ECO:0000256" key="1">
    <source>
        <dbReference type="ARBA" id="ARBA00005404"/>
    </source>
</evidence>
<evidence type="ECO:0000256" key="3">
    <source>
        <dbReference type="ARBA" id="ARBA00022485"/>
    </source>
</evidence>
<keyword evidence="5" id="KW-0479">Metal-binding</keyword>
<evidence type="ECO:0000313" key="15">
    <source>
        <dbReference type="Proteomes" id="UP000264310"/>
    </source>
</evidence>
<evidence type="ECO:0000259" key="13">
    <source>
        <dbReference type="PROSITE" id="PS51669"/>
    </source>
</evidence>
<keyword evidence="8" id="KW-0408">Iron</keyword>
<dbReference type="GO" id="GO:0015942">
    <property type="term" value="P:formate metabolic process"/>
    <property type="evidence" value="ECO:0007669"/>
    <property type="project" value="InterPro"/>
</dbReference>
<dbReference type="GO" id="GO:0051537">
    <property type="term" value="F:2 iron, 2 sulfur cluster binding"/>
    <property type="evidence" value="ECO:0007669"/>
    <property type="project" value="UniProtKB-KW"/>
</dbReference>
<comment type="caution">
    <text evidence="14">The sequence shown here is derived from an EMBL/GenBank/DDBJ whole genome shotgun (WGS) entry which is preliminary data.</text>
</comment>
<dbReference type="GO" id="GO:0016020">
    <property type="term" value="C:membrane"/>
    <property type="evidence" value="ECO:0007669"/>
    <property type="project" value="TreeGrafter"/>
</dbReference>
<feature type="compositionally biased region" description="Basic and acidic residues" evidence="10">
    <location>
        <begin position="929"/>
        <end position="948"/>
    </location>
</feature>
<dbReference type="InterPro" id="IPR006656">
    <property type="entry name" value="Mopterin_OxRdtase"/>
</dbReference>
<evidence type="ECO:0000256" key="7">
    <source>
        <dbReference type="ARBA" id="ARBA00023002"/>
    </source>
</evidence>
<dbReference type="Pfam" id="PF04879">
    <property type="entry name" value="Molybdop_Fe4S4"/>
    <property type="match status" value="1"/>
</dbReference>
<dbReference type="CDD" id="cd00508">
    <property type="entry name" value="MopB_CT_Fdh-Nap-like"/>
    <property type="match status" value="1"/>
</dbReference>
<dbReference type="GO" id="GO:0008863">
    <property type="term" value="F:formate dehydrogenase (NAD+) activity"/>
    <property type="evidence" value="ECO:0007669"/>
    <property type="project" value="InterPro"/>
</dbReference>
<dbReference type="InterPro" id="IPR017896">
    <property type="entry name" value="4Fe4S_Fe-S-bd"/>
</dbReference>
<feature type="region of interest" description="Disordered" evidence="10">
    <location>
        <begin position="920"/>
        <end position="948"/>
    </location>
</feature>
<dbReference type="InterPro" id="IPR041924">
    <property type="entry name" value="Formate_Dh-H_N"/>
</dbReference>
<dbReference type="Gene3D" id="3.40.50.740">
    <property type="match status" value="1"/>
</dbReference>
<reference evidence="14 15" key="1">
    <citation type="submission" date="2018-08" db="EMBL/GenBank/DDBJ databases">
        <title>Fulvimarina sp. 85, whole genome shotgun sequence.</title>
        <authorList>
            <person name="Tuo L."/>
        </authorList>
    </citation>
    <scope>NUCLEOTIDE SEQUENCE [LARGE SCALE GENOMIC DNA]</scope>
    <source>
        <strain evidence="14 15">85</strain>
    </source>
</reference>
<comment type="similarity">
    <text evidence="2">In the C-terminal section; belongs to the prokaryotic molybdopterin-containing oxidoreductase family.</text>
</comment>
<keyword evidence="6" id="KW-0677">Repeat</keyword>
<evidence type="ECO:0000256" key="4">
    <source>
        <dbReference type="ARBA" id="ARBA00022714"/>
    </source>
</evidence>
<dbReference type="NCBIfam" id="TIGR01591">
    <property type="entry name" value="Fdh-alpha"/>
    <property type="match status" value="1"/>
</dbReference>
<dbReference type="SUPFAM" id="SSF54292">
    <property type="entry name" value="2Fe-2S ferredoxin-like"/>
    <property type="match status" value="1"/>
</dbReference>
<evidence type="ECO:0000256" key="6">
    <source>
        <dbReference type="ARBA" id="ARBA00022737"/>
    </source>
</evidence>
<dbReference type="AlphaFoldDB" id="A0A371X3V7"/>
<dbReference type="SMART" id="SM00929">
    <property type="entry name" value="NADH-G_4Fe-4S_3"/>
    <property type="match status" value="1"/>
</dbReference>
<dbReference type="Gene3D" id="2.40.40.20">
    <property type="match status" value="1"/>
</dbReference>
<dbReference type="OrthoDB" id="9816402at2"/>
<dbReference type="SUPFAM" id="SSF54862">
    <property type="entry name" value="4Fe-4S ferredoxins"/>
    <property type="match status" value="1"/>
</dbReference>
<evidence type="ECO:0000256" key="2">
    <source>
        <dbReference type="ARBA" id="ARBA00007023"/>
    </source>
</evidence>
<dbReference type="GO" id="GO:1990204">
    <property type="term" value="C:oxidoreductase complex"/>
    <property type="evidence" value="ECO:0007669"/>
    <property type="project" value="UniProtKB-ARBA"/>
</dbReference>
<dbReference type="SUPFAM" id="SSF53706">
    <property type="entry name" value="Formate dehydrogenase/DMSO reductase, domains 1-3"/>
    <property type="match status" value="1"/>
</dbReference>
<evidence type="ECO:0000256" key="10">
    <source>
        <dbReference type="SAM" id="MobiDB-lite"/>
    </source>
</evidence>
<evidence type="ECO:0000256" key="5">
    <source>
        <dbReference type="ARBA" id="ARBA00022723"/>
    </source>
</evidence>
<dbReference type="PROSITE" id="PS51379">
    <property type="entry name" value="4FE4S_FER_2"/>
    <property type="match status" value="2"/>
</dbReference>
<comment type="similarity">
    <text evidence="1">Belongs to the complex I 75 kDa subunit family.</text>
</comment>
<feature type="domain" description="4Fe-4S Mo/W bis-MGD-type" evidence="13">
    <location>
        <begin position="238"/>
        <end position="294"/>
    </location>
</feature>
<keyword evidence="9" id="KW-0411">Iron-sulfur</keyword>
<dbReference type="InterPro" id="IPR050123">
    <property type="entry name" value="Prok_molybdopt-oxidoreductase"/>
</dbReference>
<protein>
    <submittedName>
        <fullName evidence="14">Formate dehydrogenase subunit alpha</fullName>
    </submittedName>
</protein>
<dbReference type="FunFam" id="3.30.70.20:FF:000035">
    <property type="entry name" value="Iron hydrogenase 1"/>
    <property type="match status" value="1"/>
</dbReference>
<dbReference type="InterPro" id="IPR006963">
    <property type="entry name" value="Mopterin_OxRdtase_4Fe-4S_dom"/>
</dbReference>
<dbReference type="InterPro" id="IPR036010">
    <property type="entry name" value="2Fe-2S_ferredoxin-like_sf"/>
</dbReference>
<evidence type="ECO:0000259" key="11">
    <source>
        <dbReference type="PROSITE" id="PS51085"/>
    </source>
</evidence>
<keyword evidence="7" id="KW-0560">Oxidoreductase</keyword>
<dbReference type="Proteomes" id="UP000264310">
    <property type="component" value="Unassembled WGS sequence"/>
</dbReference>
<dbReference type="RefSeq" id="WP_116683423.1">
    <property type="nucleotide sequence ID" value="NZ_QURL01000004.1"/>
</dbReference>
<dbReference type="GO" id="GO:0003954">
    <property type="term" value="F:NADH dehydrogenase activity"/>
    <property type="evidence" value="ECO:0007669"/>
    <property type="project" value="TreeGrafter"/>
</dbReference>
<dbReference type="PIRSF" id="PIRSF036643">
    <property type="entry name" value="FDH_alpha"/>
    <property type="match status" value="1"/>
</dbReference>
<dbReference type="GO" id="GO:0051539">
    <property type="term" value="F:4 iron, 4 sulfur cluster binding"/>
    <property type="evidence" value="ECO:0007669"/>
    <property type="project" value="UniProtKB-KW"/>
</dbReference>
<dbReference type="CDD" id="cd02753">
    <property type="entry name" value="MopB_Formate-Dh-H"/>
    <property type="match status" value="1"/>
</dbReference>
<dbReference type="CDD" id="cd00207">
    <property type="entry name" value="fer2"/>
    <property type="match status" value="1"/>
</dbReference>
<evidence type="ECO:0000256" key="8">
    <source>
        <dbReference type="ARBA" id="ARBA00023004"/>
    </source>
</evidence>
<dbReference type="Pfam" id="PF13510">
    <property type="entry name" value="Fer2_4"/>
    <property type="match status" value="1"/>
</dbReference>
<keyword evidence="3" id="KW-0004">4Fe-4S</keyword>
<dbReference type="InterPro" id="IPR006657">
    <property type="entry name" value="MoPterin_dinucl-bd_dom"/>
</dbReference>
<dbReference type="Pfam" id="PF01568">
    <property type="entry name" value="Molydop_binding"/>
    <property type="match status" value="1"/>
</dbReference>
<gene>
    <name evidence="14" type="ORF">DYI37_11890</name>
</gene>
<dbReference type="PANTHER" id="PTHR43105">
    <property type="entry name" value="RESPIRATORY NITRATE REDUCTASE"/>
    <property type="match status" value="1"/>
</dbReference>
<dbReference type="Gene3D" id="2.20.25.90">
    <property type="entry name" value="ADC-like domains"/>
    <property type="match status" value="1"/>
</dbReference>
<organism evidence="14 15">
    <name type="scientific">Fulvimarina endophytica</name>
    <dbReference type="NCBI Taxonomy" id="2293836"/>
    <lineage>
        <taxon>Bacteria</taxon>
        <taxon>Pseudomonadati</taxon>
        <taxon>Pseudomonadota</taxon>
        <taxon>Alphaproteobacteria</taxon>
        <taxon>Hyphomicrobiales</taxon>
        <taxon>Aurantimonadaceae</taxon>
        <taxon>Fulvimarina</taxon>
    </lineage>
</organism>
<dbReference type="Gene3D" id="3.40.228.10">
    <property type="entry name" value="Dimethylsulfoxide Reductase, domain 2"/>
    <property type="match status" value="1"/>
</dbReference>
<name>A0A371X3V7_9HYPH</name>
<accession>A0A371X3V7</accession>
<dbReference type="InterPro" id="IPR009010">
    <property type="entry name" value="Asp_de-COase-like_dom_sf"/>
</dbReference>
<dbReference type="EMBL" id="QURL01000004">
    <property type="protein sequence ID" value="RFC63694.1"/>
    <property type="molecule type" value="Genomic_DNA"/>
</dbReference>
<dbReference type="GO" id="GO:0046872">
    <property type="term" value="F:metal ion binding"/>
    <property type="evidence" value="ECO:0007669"/>
    <property type="project" value="UniProtKB-KW"/>
</dbReference>
<dbReference type="SMART" id="SM00926">
    <property type="entry name" value="Molybdop_Fe4S4"/>
    <property type="match status" value="1"/>
</dbReference>
<dbReference type="Gene3D" id="3.30.70.20">
    <property type="match status" value="1"/>
</dbReference>
<dbReference type="InterPro" id="IPR006478">
    <property type="entry name" value="Formate_DH_asu"/>
</dbReference>
<dbReference type="PROSITE" id="PS00198">
    <property type="entry name" value="4FE4S_FER_1"/>
    <property type="match status" value="1"/>
</dbReference>
<dbReference type="InterPro" id="IPR001041">
    <property type="entry name" value="2Fe-2S_ferredoxin-type"/>
</dbReference>
<feature type="domain" description="2Fe-2S ferredoxin-type" evidence="11">
    <location>
        <begin position="18"/>
        <end position="96"/>
    </location>
</feature>